<evidence type="ECO:0000313" key="4">
    <source>
        <dbReference type="EMBL" id="KAF7577240.1"/>
    </source>
</evidence>
<feature type="compositionally biased region" description="Polar residues" evidence="3">
    <location>
        <begin position="26"/>
        <end position="42"/>
    </location>
</feature>
<organism evidence="4 5">
    <name type="scientific">Pyrenophora tritici-repentis</name>
    <dbReference type="NCBI Taxonomy" id="45151"/>
    <lineage>
        <taxon>Eukaryota</taxon>
        <taxon>Fungi</taxon>
        <taxon>Dikarya</taxon>
        <taxon>Ascomycota</taxon>
        <taxon>Pezizomycotina</taxon>
        <taxon>Dothideomycetes</taxon>
        <taxon>Pleosporomycetidae</taxon>
        <taxon>Pleosporales</taxon>
        <taxon>Pleosporineae</taxon>
        <taxon>Pleosporaceae</taxon>
        <taxon>Pyrenophora</taxon>
    </lineage>
</organism>
<dbReference type="SUPFAM" id="SSF63393">
    <property type="entry name" value="RNA polymerase subunits"/>
    <property type="match status" value="1"/>
</dbReference>
<evidence type="ECO:0000256" key="2">
    <source>
        <dbReference type="ARBA" id="ARBA00022833"/>
    </source>
</evidence>
<keyword evidence="1" id="KW-0479">Metal-binding</keyword>
<comment type="caution">
    <text evidence="4">The sequence shown here is derived from an EMBL/GenBank/DDBJ whole genome shotgun (WGS) entry which is preliminary data.</text>
</comment>
<dbReference type="InterPro" id="IPR029040">
    <property type="entry name" value="RPABC4/Spt4"/>
</dbReference>
<feature type="compositionally biased region" description="Pro residues" evidence="3">
    <location>
        <begin position="154"/>
        <end position="164"/>
    </location>
</feature>
<dbReference type="Gene3D" id="2.20.28.30">
    <property type="entry name" value="RNA polymerase ii, chain L"/>
    <property type="match status" value="1"/>
</dbReference>
<dbReference type="Pfam" id="PF03604">
    <property type="entry name" value="Zn_ribbon_RPAB4"/>
    <property type="match status" value="1"/>
</dbReference>
<dbReference type="GO" id="GO:0003677">
    <property type="term" value="F:DNA binding"/>
    <property type="evidence" value="ECO:0007669"/>
    <property type="project" value="InterPro"/>
</dbReference>
<feature type="region of interest" description="Disordered" evidence="3">
    <location>
        <begin position="1"/>
        <end position="83"/>
    </location>
</feature>
<dbReference type="Proteomes" id="UP000245464">
    <property type="component" value="Chromosome 1"/>
</dbReference>
<keyword evidence="2" id="KW-0862">Zinc</keyword>
<name>A0A834VV30_9PLEO</name>
<dbReference type="RefSeq" id="XP_001931431.2">
    <property type="nucleotide sequence ID" value="XM_001931396.2"/>
</dbReference>
<dbReference type="KEGG" id="ptrr:6339862"/>
<dbReference type="AlphaFoldDB" id="A0A834VV30"/>
<dbReference type="EMBL" id="NQIK02000001">
    <property type="protein sequence ID" value="KAF7577240.1"/>
    <property type="molecule type" value="Genomic_DNA"/>
</dbReference>
<evidence type="ECO:0000313" key="5">
    <source>
        <dbReference type="Proteomes" id="UP000245464"/>
    </source>
</evidence>
<dbReference type="GeneID" id="6339862"/>
<reference evidence="4 5" key="1">
    <citation type="journal article" date="2018" name="BMC Genomics">
        <title>Comparative genomics of the wheat fungal pathogen Pyrenophora tritici-repentis reveals chromosomal variations and genome plasticity.</title>
        <authorList>
            <person name="Moolhuijzen P."/>
            <person name="See P.T."/>
            <person name="Hane J.K."/>
            <person name="Shi G."/>
            <person name="Liu Z."/>
            <person name="Oliver R.P."/>
            <person name="Moffat C.S."/>
        </authorList>
    </citation>
    <scope>NUCLEOTIDE SEQUENCE [LARGE SCALE GENOMIC DNA]</scope>
    <source>
        <strain evidence="4">M4</strain>
    </source>
</reference>
<sequence length="253" mass="27437">MDKKSSSAGEVDQKEEKGINGKTRMIMSTTTDHASPTTNFSNIPKEEESEQKVPRDASETTATTLKERTQSMEMTGIIHALDPLRIPEEEGRVKTEESALYRSSSIVSDADAQAANDNAFSASNSDSDSSDGLEAVFTAELEIDEDPTTGPKPTSTPPSPAPCPSPVVITPPAPPLVASKPSFQTGMVYLAAEYKPWEIVYQCVACEADVRIRGGGQLPYNLSGGNTEMLRCRECGCRILLKKTRRAMQFEAR</sequence>
<dbReference type="GO" id="GO:0046872">
    <property type="term" value="F:metal ion binding"/>
    <property type="evidence" value="ECO:0007669"/>
    <property type="project" value="UniProtKB-KW"/>
</dbReference>
<feature type="compositionally biased region" description="Basic and acidic residues" evidence="3">
    <location>
        <begin position="1"/>
        <end position="19"/>
    </location>
</feature>
<accession>A0A834VV30</accession>
<gene>
    <name evidence="4" type="ORF">PtrM4_014800</name>
</gene>
<feature type="region of interest" description="Disordered" evidence="3">
    <location>
        <begin position="142"/>
        <end position="164"/>
    </location>
</feature>
<feature type="compositionally biased region" description="Basic and acidic residues" evidence="3">
    <location>
        <begin position="44"/>
        <end position="58"/>
    </location>
</feature>
<proteinExistence type="predicted"/>
<dbReference type="InterPro" id="IPR006591">
    <property type="entry name" value="RNAP_P/RPABC4"/>
</dbReference>
<dbReference type="SMART" id="SM00659">
    <property type="entry name" value="RPOLCX"/>
    <property type="match status" value="1"/>
</dbReference>
<evidence type="ECO:0000256" key="1">
    <source>
        <dbReference type="ARBA" id="ARBA00022723"/>
    </source>
</evidence>
<protein>
    <submittedName>
        <fullName evidence="4">DNA-RNApol-7kD multi-domain protein</fullName>
    </submittedName>
</protein>
<evidence type="ECO:0000256" key="3">
    <source>
        <dbReference type="SAM" id="MobiDB-lite"/>
    </source>
</evidence>
<dbReference type="GO" id="GO:0006351">
    <property type="term" value="P:DNA-templated transcription"/>
    <property type="evidence" value="ECO:0007669"/>
    <property type="project" value="InterPro"/>
</dbReference>
<dbReference type="GO" id="GO:0003899">
    <property type="term" value="F:DNA-directed RNA polymerase activity"/>
    <property type="evidence" value="ECO:0007669"/>
    <property type="project" value="InterPro"/>
</dbReference>